<name>A0A6G1IQ91_9PLEO</name>
<keyword evidence="6" id="KW-1185">Reference proteome</keyword>
<feature type="domain" description="Nephrocystin 3-like N-terminal" evidence="4">
    <location>
        <begin position="232"/>
        <end position="377"/>
    </location>
</feature>
<feature type="domain" description="DUF7708" evidence="3">
    <location>
        <begin position="65"/>
        <end position="208"/>
    </location>
</feature>
<evidence type="ECO:0000313" key="6">
    <source>
        <dbReference type="Proteomes" id="UP000799291"/>
    </source>
</evidence>
<dbReference type="OrthoDB" id="21416at2759"/>
<dbReference type="Gene3D" id="3.40.50.300">
    <property type="entry name" value="P-loop containing nucleotide triphosphate hydrolases"/>
    <property type="match status" value="1"/>
</dbReference>
<evidence type="ECO:0008006" key="7">
    <source>
        <dbReference type="Google" id="ProtNLM"/>
    </source>
</evidence>
<protein>
    <recommendedName>
        <fullName evidence="7">NACHT domain-containing protein</fullName>
    </recommendedName>
</protein>
<dbReference type="InterPro" id="IPR054471">
    <property type="entry name" value="GPIID_WHD"/>
</dbReference>
<dbReference type="InterPro" id="IPR056125">
    <property type="entry name" value="DUF7708"/>
</dbReference>
<dbReference type="Pfam" id="PF24809">
    <property type="entry name" value="DUF7708"/>
    <property type="match status" value="1"/>
</dbReference>
<dbReference type="AlphaFoldDB" id="A0A6G1IQ91"/>
<dbReference type="Proteomes" id="UP000799291">
    <property type="component" value="Unassembled WGS sequence"/>
</dbReference>
<dbReference type="Pfam" id="PF24883">
    <property type="entry name" value="NPHP3_N"/>
    <property type="match status" value="1"/>
</dbReference>
<evidence type="ECO:0000259" key="3">
    <source>
        <dbReference type="Pfam" id="PF24809"/>
    </source>
</evidence>
<evidence type="ECO:0000256" key="1">
    <source>
        <dbReference type="ARBA" id="ARBA00022737"/>
    </source>
</evidence>
<dbReference type="Pfam" id="PF22939">
    <property type="entry name" value="WHD_GPIID"/>
    <property type="match status" value="1"/>
</dbReference>
<sequence>MAASLHQEQWQAASFQSVLRNFTRSLTNEQKNQFSGTTLEDLHVAIEEVQQRQALEKRLQSMSRLKRFLEGMKEYDKVITVFLNSSQILAFVWGPMKFLLQTACTFSEAFDALLDAYQQIGEHIPLLTQYEHHFRNQPHMASVLRLFYEDLLDFHWKAMRHFKKPMWKQFFHAVWRSFDTEFGSILRNLRIHRELVESQANITEFAELMRNQELTKSILEKQEQEETSGRLGKWLLAVKQFQTWFRQDSYSNQLLWLTGIPGAASLVVEEARKLSGVAVAFFYCKHQDAERNTFLAVARGILAQLLHQDDNILAYLYDERSKSGQPTLQTATLARKLLKLTVKNHQKVYIIIDGIDECDSGEERRNIVTTFGALCQPLNPNDVVPLRCLFVSQDDRSAQKDFSGMAALRMTEADMKKDIKAYASIWSSKIREKFELSLKRQKKIEDEITDNAEGMFLYARLMSHHLYSQNSVKTLDHELLPGVFPRGPARLEEIYGRITRRLLGASDTLNSDALKLLSWLVCAKRPLRWNEIQCAVSVDLDEQTVEWQDRRFRVNHKDLCGSLVDIHSDYSVNLVHRTAKGYLVENNLVDMAFAERSIVSLSVGYLSFPSFEVYLQADELELYLSLGYYGLLDYAYANWSRHVDKMLSLRHPDDALQEVAEALSIFADMYWSPPGTKVSVPKSVIDRLKPIAGEDNTERIASAVYLSRKQLLSSPKPTPEEIPLQLEITLLSLLK</sequence>
<organism evidence="5 6">
    <name type="scientific">Lentithecium fluviatile CBS 122367</name>
    <dbReference type="NCBI Taxonomy" id="1168545"/>
    <lineage>
        <taxon>Eukaryota</taxon>
        <taxon>Fungi</taxon>
        <taxon>Dikarya</taxon>
        <taxon>Ascomycota</taxon>
        <taxon>Pezizomycotina</taxon>
        <taxon>Dothideomycetes</taxon>
        <taxon>Pleosporomycetidae</taxon>
        <taxon>Pleosporales</taxon>
        <taxon>Massarineae</taxon>
        <taxon>Lentitheciaceae</taxon>
        <taxon>Lentithecium</taxon>
    </lineage>
</organism>
<dbReference type="PANTHER" id="PTHR10039:SF14">
    <property type="entry name" value="NACHT DOMAIN-CONTAINING PROTEIN"/>
    <property type="match status" value="1"/>
</dbReference>
<evidence type="ECO:0000259" key="4">
    <source>
        <dbReference type="Pfam" id="PF24883"/>
    </source>
</evidence>
<dbReference type="PANTHER" id="PTHR10039">
    <property type="entry name" value="AMELOGENIN"/>
    <property type="match status" value="1"/>
</dbReference>
<evidence type="ECO:0000259" key="2">
    <source>
        <dbReference type="Pfam" id="PF22939"/>
    </source>
</evidence>
<feature type="domain" description="GPI inositol-deacylase winged helix" evidence="2">
    <location>
        <begin position="511"/>
        <end position="588"/>
    </location>
</feature>
<dbReference type="EMBL" id="MU005599">
    <property type="protein sequence ID" value="KAF2680111.1"/>
    <property type="molecule type" value="Genomic_DNA"/>
</dbReference>
<dbReference type="InterPro" id="IPR027417">
    <property type="entry name" value="P-loop_NTPase"/>
</dbReference>
<keyword evidence="1" id="KW-0677">Repeat</keyword>
<accession>A0A6G1IQ91</accession>
<proteinExistence type="predicted"/>
<dbReference type="InterPro" id="IPR056884">
    <property type="entry name" value="NPHP3-like_N"/>
</dbReference>
<evidence type="ECO:0000313" key="5">
    <source>
        <dbReference type="EMBL" id="KAF2680111.1"/>
    </source>
</evidence>
<gene>
    <name evidence="5" type="ORF">K458DRAFT_393383</name>
</gene>
<reference evidence="5" key="1">
    <citation type="journal article" date="2020" name="Stud. Mycol.">
        <title>101 Dothideomycetes genomes: a test case for predicting lifestyles and emergence of pathogens.</title>
        <authorList>
            <person name="Haridas S."/>
            <person name="Albert R."/>
            <person name="Binder M."/>
            <person name="Bloem J."/>
            <person name="Labutti K."/>
            <person name="Salamov A."/>
            <person name="Andreopoulos B."/>
            <person name="Baker S."/>
            <person name="Barry K."/>
            <person name="Bills G."/>
            <person name="Bluhm B."/>
            <person name="Cannon C."/>
            <person name="Castanera R."/>
            <person name="Culley D."/>
            <person name="Daum C."/>
            <person name="Ezra D."/>
            <person name="Gonzalez J."/>
            <person name="Henrissat B."/>
            <person name="Kuo A."/>
            <person name="Liang C."/>
            <person name="Lipzen A."/>
            <person name="Lutzoni F."/>
            <person name="Magnuson J."/>
            <person name="Mondo S."/>
            <person name="Nolan M."/>
            <person name="Ohm R."/>
            <person name="Pangilinan J."/>
            <person name="Park H.-J."/>
            <person name="Ramirez L."/>
            <person name="Alfaro M."/>
            <person name="Sun H."/>
            <person name="Tritt A."/>
            <person name="Yoshinaga Y."/>
            <person name="Zwiers L.-H."/>
            <person name="Turgeon B."/>
            <person name="Goodwin S."/>
            <person name="Spatafora J."/>
            <person name="Crous P."/>
            <person name="Grigoriev I."/>
        </authorList>
    </citation>
    <scope>NUCLEOTIDE SEQUENCE</scope>
    <source>
        <strain evidence="5">CBS 122367</strain>
    </source>
</reference>